<comment type="caution">
    <text evidence="1">The sequence shown here is derived from an EMBL/GenBank/DDBJ whole genome shotgun (WGS) entry which is preliminary data.</text>
</comment>
<keyword evidence="2" id="KW-1185">Reference proteome</keyword>
<evidence type="ECO:0000313" key="2">
    <source>
        <dbReference type="Proteomes" id="UP000031366"/>
    </source>
</evidence>
<name>A0A0C1R8B8_9CLOT</name>
<gene>
    <name evidence="1" type="ORF">U732_3208</name>
</gene>
<evidence type="ECO:0000313" key="1">
    <source>
        <dbReference type="EMBL" id="KIE46796.1"/>
    </source>
</evidence>
<dbReference type="EMBL" id="AYSO01000016">
    <property type="protein sequence ID" value="KIE46796.1"/>
    <property type="molecule type" value="Genomic_DNA"/>
</dbReference>
<dbReference type="RefSeq" id="WP_039632820.1">
    <property type="nucleotide sequence ID" value="NZ_AYSO01000016.1"/>
</dbReference>
<dbReference type="STRING" id="29341.RSJ17_19900"/>
<organism evidence="1 2">
    <name type="scientific">Clostridium argentinense CDC 2741</name>
    <dbReference type="NCBI Taxonomy" id="1418104"/>
    <lineage>
        <taxon>Bacteria</taxon>
        <taxon>Bacillati</taxon>
        <taxon>Bacillota</taxon>
        <taxon>Clostridia</taxon>
        <taxon>Eubacteriales</taxon>
        <taxon>Clostridiaceae</taxon>
        <taxon>Clostridium</taxon>
    </lineage>
</organism>
<dbReference type="OrthoDB" id="9783544at2"/>
<protein>
    <submittedName>
        <fullName evidence="1">Uncharacterized protein</fullName>
    </submittedName>
</protein>
<accession>A0A0C1R8B8</accession>
<dbReference type="AlphaFoldDB" id="A0A0C1R8B8"/>
<proteinExistence type="predicted"/>
<dbReference type="Proteomes" id="UP000031366">
    <property type="component" value="Unassembled WGS sequence"/>
</dbReference>
<sequence>MNNILDLIKDYDSVSIIGMNKNVGKTTTLNHILKEARGNRLLGLTSIGRDGEDLDRVTATEKPKIYIEKNTIIATAKQCLFNSDITKEILKTTGIHTPMGEIVICRALSDGYVDLGGPSVNSYMTEIRDELLSLNCDLVIVDGALSRKTFASPATTKATILSTGAALSRSMRKVVEETVHTVKLLSLPHEQNQEILQMCENINKSTRIGVISNEKTFKGLEVKTSLEASKEIVEALDENTSYVVVKGVVSDSLIEDIMKSTNLYKNITFLAEDGTKVFLSKDTLYKFQKQGGILKVINPINVLCVTTNPKSPYGYEFDKVKFIEELKKELDIPVFDVVGGL</sequence>
<reference evidence="1 2" key="1">
    <citation type="journal article" date="2015" name="Infect. Genet. Evol.">
        <title>Genomic sequences of six botulinum neurotoxin-producing strains representing three clostridial species illustrate the mobility and diversity of botulinum neurotoxin genes.</title>
        <authorList>
            <person name="Smith T.J."/>
            <person name="Hill K.K."/>
            <person name="Xie G."/>
            <person name="Foley B.T."/>
            <person name="Williamson C.H."/>
            <person name="Foster J.T."/>
            <person name="Johnson S.L."/>
            <person name="Chertkov O."/>
            <person name="Teshima H."/>
            <person name="Gibbons H.S."/>
            <person name="Johnsky L.A."/>
            <person name="Karavis M.A."/>
            <person name="Smith L.A."/>
        </authorList>
    </citation>
    <scope>NUCLEOTIDE SEQUENCE [LARGE SCALE GENOMIC DNA]</scope>
    <source>
        <strain evidence="1 2">CDC 2741</strain>
    </source>
</reference>